<dbReference type="NCBIfam" id="TIGR00231">
    <property type="entry name" value="small_GTP"/>
    <property type="match status" value="1"/>
</dbReference>
<dbReference type="Proteomes" id="UP001615550">
    <property type="component" value="Unassembled WGS sequence"/>
</dbReference>
<dbReference type="SMART" id="SM00174">
    <property type="entry name" value="RHO"/>
    <property type="match status" value="1"/>
</dbReference>
<dbReference type="Gene3D" id="3.40.50.300">
    <property type="entry name" value="P-loop containing nucleotide triphosphate hydrolases"/>
    <property type="match status" value="1"/>
</dbReference>
<protein>
    <submittedName>
        <fullName evidence="2">Rab family GTPase</fullName>
    </submittedName>
</protein>
<dbReference type="InterPro" id="IPR027417">
    <property type="entry name" value="P-loop_NTPase"/>
</dbReference>
<proteinExistence type="predicted"/>
<dbReference type="PANTHER" id="PTHR47978">
    <property type="match status" value="1"/>
</dbReference>
<dbReference type="PROSITE" id="PS51420">
    <property type="entry name" value="RHO"/>
    <property type="match status" value="1"/>
</dbReference>
<gene>
    <name evidence="2" type="ORF">ACD661_07175</name>
</gene>
<evidence type="ECO:0000313" key="3">
    <source>
        <dbReference type="Proteomes" id="UP001615550"/>
    </source>
</evidence>
<dbReference type="InterPro" id="IPR005225">
    <property type="entry name" value="Small_GTP-bd"/>
</dbReference>
<dbReference type="SMART" id="SM00175">
    <property type="entry name" value="RAB"/>
    <property type="match status" value="1"/>
</dbReference>
<dbReference type="PROSITE" id="PS51421">
    <property type="entry name" value="RAS"/>
    <property type="match status" value="1"/>
</dbReference>
<accession>A0ABW8D6K8</accession>
<dbReference type="Pfam" id="PF00071">
    <property type="entry name" value="Ras"/>
    <property type="match status" value="1"/>
</dbReference>
<keyword evidence="3" id="KW-1185">Reference proteome</keyword>
<dbReference type="InterPro" id="IPR001806">
    <property type="entry name" value="Small_GTPase"/>
</dbReference>
<dbReference type="EMBL" id="JBGORX010000001">
    <property type="protein sequence ID" value="MFJ1268333.1"/>
    <property type="molecule type" value="Genomic_DNA"/>
</dbReference>
<organism evidence="2 3">
    <name type="scientific">Legionella lytica</name>
    <dbReference type="NCBI Taxonomy" id="96232"/>
    <lineage>
        <taxon>Bacteria</taxon>
        <taxon>Pseudomonadati</taxon>
        <taxon>Pseudomonadota</taxon>
        <taxon>Gammaproteobacteria</taxon>
        <taxon>Legionellales</taxon>
        <taxon>Legionellaceae</taxon>
        <taxon>Legionella</taxon>
    </lineage>
</organism>
<reference evidence="2 3" key="1">
    <citation type="submission" date="2024-08" db="EMBL/GenBank/DDBJ databases">
        <title>Draft Genome Sequence of Legionella lytica strain DSB2004, Isolated From a Fire Sprinkler System.</title>
        <authorList>
            <person name="Everhart A.D."/>
            <person name="Kidane D.T."/>
            <person name="Farone A.L."/>
            <person name="Farone M.B."/>
        </authorList>
    </citation>
    <scope>NUCLEOTIDE SEQUENCE [LARGE SCALE GENOMIC DNA]</scope>
    <source>
        <strain evidence="2 3">DSB2004</strain>
    </source>
</reference>
<keyword evidence="1" id="KW-0547">Nucleotide-binding</keyword>
<dbReference type="PRINTS" id="PR00449">
    <property type="entry name" value="RASTRNSFRMNG"/>
</dbReference>
<name>A0ABW8D6K8_9GAMM</name>
<dbReference type="SMART" id="SM00176">
    <property type="entry name" value="RAN"/>
    <property type="match status" value="1"/>
</dbReference>
<evidence type="ECO:0000256" key="1">
    <source>
        <dbReference type="ARBA" id="ARBA00022741"/>
    </source>
</evidence>
<comment type="caution">
    <text evidence="2">The sequence shown here is derived from an EMBL/GenBank/DDBJ whole genome shotgun (WGS) entry which is preliminary data.</text>
</comment>
<dbReference type="CDD" id="cd00154">
    <property type="entry name" value="Rab"/>
    <property type="match status" value="1"/>
</dbReference>
<dbReference type="RefSeq" id="WP_400187144.1">
    <property type="nucleotide sequence ID" value="NZ_JBGORX010000001.1"/>
</dbReference>
<dbReference type="PROSITE" id="PS51419">
    <property type="entry name" value="RAB"/>
    <property type="match status" value="1"/>
</dbReference>
<dbReference type="SUPFAM" id="SSF52540">
    <property type="entry name" value="P-loop containing nucleoside triphosphate hydrolases"/>
    <property type="match status" value="1"/>
</dbReference>
<dbReference type="SMART" id="SM00173">
    <property type="entry name" value="RAS"/>
    <property type="match status" value="1"/>
</dbReference>
<sequence>MQQKQEQHRFFKLLLLGDRAVGKTTLVQKFVKELDPDCYYATCGVDQKICPIVLFNQPIDLRIWDAGGDLKLWPLVKRYLPETHGALVCFDVTNPFSLTRVNNYVESLREVQPNLPIMLIACKTDLAQKRMVTQEQVQQVAQKLEIASLETSGLKKKNVNEAFMQITQRMFFARMLNQVSPTLERYFNDYANNPPNPISKKEIALKEEYKLLLGQLLRATSLDELIDFHQKTSNLIDKANALFARKHPIWNTLTLSPLSSVLKKTLTAVDSLQKNLLAELESEPPTEAFLSM</sequence>
<evidence type="ECO:0000313" key="2">
    <source>
        <dbReference type="EMBL" id="MFJ1268333.1"/>
    </source>
</evidence>